<feature type="compositionally biased region" description="Low complexity" evidence="2">
    <location>
        <begin position="579"/>
        <end position="599"/>
    </location>
</feature>
<dbReference type="EMBL" id="PUHQ01000044">
    <property type="protein sequence ID" value="KAG0660399.1"/>
    <property type="molecule type" value="Genomic_DNA"/>
</dbReference>
<feature type="region of interest" description="Disordered" evidence="2">
    <location>
        <begin position="290"/>
        <end position="324"/>
    </location>
</feature>
<dbReference type="InterPro" id="IPR006597">
    <property type="entry name" value="Sel1-like"/>
</dbReference>
<dbReference type="Gene3D" id="1.25.40.10">
    <property type="entry name" value="Tetratricopeptide repeat domain"/>
    <property type="match status" value="2"/>
</dbReference>
<feature type="region of interest" description="Disordered" evidence="2">
    <location>
        <begin position="518"/>
        <end position="599"/>
    </location>
</feature>
<keyword evidence="1" id="KW-0677">Repeat</keyword>
<dbReference type="PANTHER" id="PTHR46430">
    <property type="entry name" value="PROTEIN SKT5-RELATED"/>
    <property type="match status" value="1"/>
</dbReference>
<feature type="compositionally biased region" description="Gly residues" evidence="2">
    <location>
        <begin position="483"/>
        <end position="493"/>
    </location>
</feature>
<protein>
    <recommendedName>
        <fullName evidence="5">Enzyme activator</fullName>
    </recommendedName>
</protein>
<dbReference type="OrthoDB" id="272077at2759"/>
<feature type="compositionally biased region" description="Pro residues" evidence="2">
    <location>
        <begin position="217"/>
        <end position="226"/>
    </location>
</feature>
<dbReference type="SMART" id="SM00671">
    <property type="entry name" value="SEL1"/>
    <property type="match status" value="7"/>
</dbReference>
<dbReference type="Pfam" id="PF08238">
    <property type="entry name" value="Sel1"/>
    <property type="match status" value="7"/>
</dbReference>
<feature type="compositionally biased region" description="Gly residues" evidence="2">
    <location>
        <begin position="399"/>
        <end position="410"/>
    </location>
</feature>
<dbReference type="InterPro" id="IPR051726">
    <property type="entry name" value="Chitin_Synth_Reg"/>
</dbReference>
<feature type="region of interest" description="Disordered" evidence="2">
    <location>
        <begin position="373"/>
        <end position="497"/>
    </location>
</feature>
<reference evidence="3 4" key="1">
    <citation type="submission" date="2020-11" db="EMBL/GenBank/DDBJ databases">
        <title>Kefir isolates.</title>
        <authorList>
            <person name="Marcisauskas S."/>
            <person name="Kim Y."/>
            <person name="Blasche S."/>
        </authorList>
    </citation>
    <scope>NUCLEOTIDE SEQUENCE [LARGE SCALE GENOMIC DNA]</scope>
    <source>
        <strain evidence="3 4">KR</strain>
    </source>
</reference>
<feature type="compositionally biased region" description="Low complexity" evidence="2">
    <location>
        <begin position="523"/>
        <end position="548"/>
    </location>
</feature>
<dbReference type="SUPFAM" id="SSF81901">
    <property type="entry name" value="HCP-like"/>
    <property type="match status" value="2"/>
</dbReference>
<feature type="compositionally biased region" description="Low complexity" evidence="2">
    <location>
        <begin position="249"/>
        <end position="263"/>
    </location>
</feature>
<dbReference type="Proteomes" id="UP000777482">
    <property type="component" value="Unassembled WGS sequence"/>
</dbReference>
<feature type="region of interest" description="Disordered" evidence="2">
    <location>
        <begin position="213"/>
        <end position="270"/>
    </location>
</feature>
<dbReference type="InterPro" id="IPR011990">
    <property type="entry name" value="TPR-like_helical_dom_sf"/>
</dbReference>
<evidence type="ECO:0000313" key="4">
    <source>
        <dbReference type="Proteomes" id="UP000777482"/>
    </source>
</evidence>
<comment type="caution">
    <text evidence="3">The sequence shown here is derived from an EMBL/GenBank/DDBJ whole genome shotgun (WGS) entry which is preliminary data.</text>
</comment>
<proteinExistence type="predicted"/>
<evidence type="ECO:0000313" key="3">
    <source>
        <dbReference type="EMBL" id="KAG0660399.1"/>
    </source>
</evidence>
<feature type="region of interest" description="Disordered" evidence="2">
    <location>
        <begin position="145"/>
        <end position="179"/>
    </location>
</feature>
<feature type="compositionally biased region" description="Low complexity" evidence="2">
    <location>
        <begin position="73"/>
        <end position="88"/>
    </location>
</feature>
<feature type="region of interest" description="Disordered" evidence="2">
    <location>
        <begin position="1"/>
        <end position="112"/>
    </location>
</feature>
<name>A0A9P6VZJ9_RHOMI</name>
<feature type="compositionally biased region" description="Polar residues" evidence="2">
    <location>
        <begin position="380"/>
        <end position="397"/>
    </location>
</feature>
<dbReference type="AlphaFoldDB" id="A0A9P6VZJ9"/>
<sequence>MAFHLDLSAPAPSSSHATSGSSSASRSMTPVPLLDSPSADPALPPASSSDYYNTGYSSPAHAQASQRGGPLESQSQSQATAGAGAQGALPARTASGRAKGPPLRSTTMDDAYYVGPGEPSAVTRGKAPAVAGIYGAIGTVPPRAPGLYGHGNHSSPSLVESGSPELLPNTGDHTTALDGQSMRFTPFDIPDLPYMPAVSAVDDLNIALENMRFESSAPPPPPPRPPSNSTGTSGRASIDPTLPHGRRYSPSSIGSIGQPGPDGAMEIRGYGGGDGTASVYSVESAFAYAAPPQQQQQQQQQTGAQSAWERMHGRNDSAASSSSRVNALAFEAEYRRDSFGGGSGGGGASTVDGYSEVVDPMALRRASEGSYLAYDDPSYAGSQNQARFSQPRMQQPQPGYGGGGGAGGDYFVGASSSSSSSSTAYLPPGGQHAFYGSHSAPPQQQQHQQHDRYSSGGPPPPGSVTFPQGGTFAPQPTFSPQVGQGGANWGGSGYDYQPQQVAAQNPYYAAATGQLGLEPALAGPSSSSSGPYNGSGLQRGISSVSSLGPPLPPPPNPASLSRSVSSLNVPGGPMRRKATSGSTNTVASSSSSSGPTITKASIDEYRQRVKADPDPEAQFNFAKYLIEAAKRLNSGANADDRVAKKYRDALLAESLKLIKRLATQGSGLGKTAYADAQFFLANCLGTGSLGLQIDHEKAYNLYVQASKQNHSAATYRTAVCNELGAGTRKDYARAVLFYRKASALGDTAGMYKLGMILLHGHLGQQRNPKEGLAWLRRAASQADDENPHALHELGLLYEKPPLLNPAGAGSLGAKVAAAQMQQQLQQAGQPPPSSSSVTTLVPFDPAQAREFFTQAAQLGYPPSQYKLGLCYEFGALTCPVDPRRSIAWYTRAAERNEPNAELALSGWYLTGSEGVLKQSDSEAYLWARRAANKGLPKAEYAVGYYAEVGIGVKADMEEAKRWYMRAAAQGNKRAMQRLTELKKLGADKRGAGGKKRPTRKDAETECTIM</sequence>
<accession>A0A9P6VZJ9</accession>
<feature type="region of interest" description="Disordered" evidence="2">
    <location>
        <begin position="985"/>
        <end position="1009"/>
    </location>
</feature>
<organism evidence="3 4">
    <name type="scientific">Rhodotorula mucilaginosa</name>
    <name type="common">Yeast</name>
    <name type="synonym">Rhodotorula rubra</name>
    <dbReference type="NCBI Taxonomy" id="5537"/>
    <lineage>
        <taxon>Eukaryota</taxon>
        <taxon>Fungi</taxon>
        <taxon>Dikarya</taxon>
        <taxon>Basidiomycota</taxon>
        <taxon>Pucciniomycotina</taxon>
        <taxon>Microbotryomycetes</taxon>
        <taxon>Sporidiobolales</taxon>
        <taxon>Sporidiobolaceae</taxon>
        <taxon>Rhodotorula</taxon>
    </lineage>
</organism>
<evidence type="ECO:0008006" key="5">
    <source>
        <dbReference type="Google" id="ProtNLM"/>
    </source>
</evidence>
<keyword evidence="4" id="KW-1185">Reference proteome</keyword>
<dbReference type="PANTHER" id="PTHR46430:SF3">
    <property type="entry name" value="ACTIVATOR OF C KINASE PROTEIN 1"/>
    <property type="match status" value="1"/>
</dbReference>
<gene>
    <name evidence="3" type="ORF">C6P46_004579</name>
</gene>
<evidence type="ECO:0000256" key="2">
    <source>
        <dbReference type="SAM" id="MobiDB-lite"/>
    </source>
</evidence>
<evidence type="ECO:0000256" key="1">
    <source>
        <dbReference type="ARBA" id="ARBA00022737"/>
    </source>
</evidence>
<feature type="compositionally biased region" description="Low complexity" evidence="2">
    <location>
        <begin position="8"/>
        <end position="50"/>
    </location>
</feature>